<evidence type="ECO:0000313" key="2">
    <source>
        <dbReference type="Proteomes" id="UP000230233"/>
    </source>
</evidence>
<name>A0A2G5V848_9PELO</name>
<evidence type="ECO:0000313" key="1">
    <source>
        <dbReference type="EMBL" id="PIC47912.1"/>
    </source>
</evidence>
<dbReference type="Proteomes" id="UP000230233">
    <property type="component" value="Chromosome II"/>
</dbReference>
<sequence>MYDAKLEIQKCEEFLMESSEKTLKEYLKLAHRYKLRNLKNKCLSKITTASDIRSVLSHDTNEMDPSVVGALLQKSLTLIP</sequence>
<dbReference type="InterPro" id="IPR052664">
    <property type="entry name" value="BTB-MATH_domain_protein"/>
</dbReference>
<dbReference type="OrthoDB" id="10541680at2759"/>
<dbReference type="EMBL" id="PDUG01000002">
    <property type="protein sequence ID" value="PIC47912.1"/>
    <property type="molecule type" value="Genomic_DNA"/>
</dbReference>
<proteinExistence type="predicted"/>
<dbReference type="PANTHER" id="PTHR22743">
    <property type="entry name" value="MEPRIN/TRAF-LIKE MATH FAMILY-C.ELEGANS"/>
    <property type="match status" value="1"/>
</dbReference>
<keyword evidence="2" id="KW-1185">Reference proteome</keyword>
<reference evidence="2" key="1">
    <citation type="submission" date="2017-10" db="EMBL/GenBank/DDBJ databases">
        <title>Rapid genome shrinkage in a self-fertile nematode reveals novel sperm competition proteins.</title>
        <authorList>
            <person name="Yin D."/>
            <person name="Schwarz E.M."/>
            <person name="Thomas C.G."/>
            <person name="Felde R.L."/>
            <person name="Korf I.F."/>
            <person name="Cutter A.D."/>
            <person name="Schartner C.M."/>
            <person name="Ralston E.J."/>
            <person name="Meyer B.J."/>
            <person name="Haag E.S."/>
        </authorList>
    </citation>
    <scope>NUCLEOTIDE SEQUENCE [LARGE SCALE GENOMIC DNA]</scope>
    <source>
        <strain evidence="2">JU1422</strain>
    </source>
</reference>
<accession>A0A2G5V848</accession>
<gene>
    <name evidence="1" type="primary">Cnig_chr_II.g7090</name>
    <name evidence="1" type="ORF">B9Z55_007090</name>
</gene>
<evidence type="ECO:0008006" key="3">
    <source>
        <dbReference type="Google" id="ProtNLM"/>
    </source>
</evidence>
<comment type="caution">
    <text evidence="1">The sequence shown here is derived from an EMBL/GenBank/DDBJ whole genome shotgun (WGS) entry which is preliminary data.</text>
</comment>
<dbReference type="PANTHER" id="PTHR22743:SF165">
    <property type="entry name" value="BTB AND MATH DOMAIN CONTAINING-RELATED"/>
    <property type="match status" value="1"/>
</dbReference>
<organism evidence="1 2">
    <name type="scientific">Caenorhabditis nigoni</name>
    <dbReference type="NCBI Taxonomy" id="1611254"/>
    <lineage>
        <taxon>Eukaryota</taxon>
        <taxon>Metazoa</taxon>
        <taxon>Ecdysozoa</taxon>
        <taxon>Nematoda</taxon>
        <taxon>Chromadorea</taxon>
        <taxon>Rhabditida</taxon>
        <taxon>Rhabditina</taxon>
        <taxon>Rhabditomorpha</taxon>
        <taxon>Rhabditoidea</taxon>
        <taxon>Rhabditidae</taxon>
        <taxon>Peloderinae</taxon>
        <taxon>Caenorhabditis</taxon>
    </lineage>
</organism>
<protein>
    <recommendedName>
        <fullName evidence="3">BTB domain-containing protein</fullName>
    </recommendedName>
</protein>
<dbReference type="AlphaFoldDB" id="A0A2G5V848"/>